<comment type="caution">
    <text evidence="2">The sequence shown here is derived from an EMBL/GenBank/DDBJ whole genome shotgun (WGS) entry which is preliminary data.</text>
</comment>
<name>A0A8I1FZ86_9PSED</name>
<dbReference type="Proteomes" id="UP000658390">
    <property type="component" value="Unassembled WGS sequence"/>
</dbReference>
<organism evidence="2 3">
    <name type="scientific">Pseudomonas psychrophila</name>
    <dbReference type="NCBI Taxonomy" id="122355"/>
    <lineage>
        <taxon>Bacteria</taxon>
        <taxon>Pseudomonadati</taxon>
        <taxon>Pseudomonadota</taxon>
        <taxon>Gammaproteobacteria</taxon>
        <taxon>Pseudomonadales</taxon>
        <taxon>Pseudomonadaceae</taxon>
        <taxon>Pseudomonas</taxon>
    </lineage>
</organism>
<protein>
    <submittedName>
        <fullName evidence="2">Uncharacterized protein</fullName>
    </submittedName>
</protein>
<dbReference type="InterPro" id="IPR011010">
    <property type="entry name" value="DNA_brk_join_enz"/>
</dbReference>
<dbReference type="InterPro" id="IPR013762">
    <property type="entry name" value="Integrase-like_cat_sf"/>
</dbReference>
<dbReference type="GO" id="GO:0003677">
    <property type="term" value="F:DNA binding"/>
    <property type="evidence" value="ECO:0007669"/>
    <property type="project" value="InterPro"/>
</dbReference>
<proteinExistence type="predicted"/>
<dbReference type="SUPFAM" id="SSF56349">
    <property type="entry name" value="DNA breaking-rejoining enzymes"/>
    <property type="match status" value="1"/>
</dbReference>
<evidence type="ECO:0000256" key="1">
    <source>
        <dbReference type="ARBA" id="ARBA00023172"/>
    </source>
</evidence>
<dbReference type="AlphaFoldDB" id="A0A8I1FZ86"/>
<evidence type="ECO:0000313" key="2">
    <source>
        <dbReference type="EMBL" id="MBJ2260060.1"/>
    </source>
</evidence>
<sequence>MRNEILATFFDHNRQRYENFDFSLANLHTQISIDLRNAFEELTGHYNSRSRHQAWRSTKDFMSFLSDVNVRTDDDRTNFLEQYAKSLNENSRLRKTNGTHYNFAAKIVRCVAEASVGTLWNIQEYPFMRFVREEVSLRDNDISAKELNKIVEVCKREIAEIQIAIDVRRQVEKGEAISHPDLDSCSILALRRLIRLEGQGVWTQLQMGEMHQGRLGASGLRRLSKFRELTMRTCLPIYLLMMVESAANPMALMEVNVECIEPHPTDDTMVYFSWNKPRAQKEQSLPFLKSGKFAVPALVDLIKALTNSIRPLAQPCDKELLFIVRTGEISRRVSVQSLHNQLKDFRNLHVLKYFTFSDIRKAVASLIRREYKSTKVVSEFLQHKSQRTTSLYLKDKASVQNSFERLSHFQGQMINLIASNTSTLADPYITVFGLTCASPLDGTIGESRRGKPCLEFTSCATCKNAIIIKDDPVYIARLLKTRQCLEKMEKDSHLSADLMLRYDAEFRTTLEIITKEIIPQVLPEVTDQALLLVDTIPDIPLVY</sequence>
<evidence type="ECO:0000313" key="3">
    <source>
        <dbReference type="Proteomes" id="UP000658390"/>
    </source>
</evidence>
<accession>A0A8I1FZ86</accession>
<keyword evidence="1" id="KW-0233">DNA recombination</keyword>
<dbReference type="EMBL" id="JAEKCZ010000048">
    <property type="protein sequence ID" value="MBJ2260060.1"/>
    <property type="molecule type" value="Genomic_DNA"/>
</dbReference>
<dbReference type="Gene3D" id="1.10.443.10">
    <property type="entry name" value="Intergrase catalytic core"/>
    <property type="match status" value="1"/>
</dbReference>
<reference evidence="2" key="1">
    <citation type="submission" date="2020-12" db="EMBL/GenBank/DDBJ databases">
        <title>Antibiotic resistance and phylogeny of Pseudomonas spp. isolated over three decades from chicken meat in the Norwegian food chain.</title>
        <authorList>
            <person name="Moen B."/>
        </authorList>
    </citation>
    <scope>NUCLEOTIDE SEQUENCE</scope>
    <source>
        <strain evidence="2">MF6762</strain>
    </source>
</reference>
<dbReference type="GO" id="GO:0015074">
    <property type="term" value="P:DNA integration"/>
    <property type="evidence" value="ECO:0007669"/>
    <property type="project" value="InterPro"/>
</dbReference>
<dbReference type="GO" id="GO:0006310">
    <property type="term" value="P:DNA recombination"/>
    <property type="evidence" value="ECO:0007669"/>
    <property type="project" value="UniProtKB-KW"/>
</dbReference>
<gene>
    <name evidence="2" type="ORF">JFT45_26580</name>
</gene>